<sequence length="452" mass="49256">MRTISNAAISRSVIVAIVVVVIVIVAATSILAYQRLVQKPVPHYVTLGLSLPLSYAVGQDAYDAAQMAVNQINANGGVVMNNTHYMLRIVAEDTDELDWTIPVDQGVSALEKLVTVDHAQVILGGVRTDVVVAEAAKLAQYQIVFVDIESNEPIVECEVHHSPSCPPGITANYTAYKYYFHLFINGSAIAPYLVKFAVELKNYAQTHPGWPNVTRVAVMGENALWTVGPVGRPAGNSTLFHVMQNLGFKVVYASLFPLNTQDFSTYLSQIAASKAGLIMLFFSGSDGASFIEQWQSYNWPNGQKPVVFGPGLLGGFSEFWTMTNGAAQSYITWPATVNVSFTPKTVPFIDAFYKEYGHTPNTAALDMYDGVYIVAQAMSIANSWKAYKLIPALESITYTGVIGVIHFTSSHGINLPSIPMYEQFGQWQNGVLVPIWNTTSSSISPKIIPPPS</sequence>
<dbReference type="CDD" id="cd06345">
    <property type="entry name" value="PBP1_ABC_ligand_binding-like"/>
    <property type="match status" value="1"/>
</dbReference>
<dbReference type="PANTHER" id="PTHR30483:SF6">
    <property type="entry name" value="PERIPLASMIC BINDING PROTEIN OF ABC TRANSPORTER FOR NATURAL AMINO ACIDS"/>
    <property type="match status" value="1"/>
</dbReference>
<dbReference type="Gene3D" id="3.40.50.2300">
    <property type="match status" value="3"/>
</dbReference>
<evidence type="ECO:0000256" key="1">
    <source>
        <dbReference type="ARBA" id="ARBA00022729"/>
    </source>
</evidence>
<keyword evidence="2" id="KW-0472">Membrane</keyword>
<organism evidence="4 5">
    <name type="scientific">Candidatus Marsarchaeota G2 archaeon ECH_B_SAG-G16</name>
    <dbReference type="NCBI Taxonomy" id="1978167"/>
    <lineage>
        <taxon>Archaea</taxon>
        <taxon>Candidatus Marsarchaeota</taxon>
        <taxon>Candidatus Marsarchaeota group 2</taxon>
    </lineage>
</organism>
<comment type="caution">
    <text evidence="4">The sequence shown here is derived from an EMBL/GenBank/DDBJ whole genome shotgun (WGS) entry which is preliminary data.</text>
</comment>
<evidence type="ECO:0000259" key="3">
    <source>
        <dbReference type="Pfam" id="PF13458"/>
    </source>
</evidence>
<keyword evidence="2" id="KW-0812">Transmembrane</keyword>
<feature type="domain" description="Leucine-binding protein" evidence="3">
    <location>
        <begin position="56"/>
        <end position="412"/>
    </location>
</feature>
<dbReference type="PANTHER" id="PTHR30483">
    <property type="entry name" value="LEUCINE-SPECIFIC-BINDING PROTEIN"/>
    <property type="match status" value="1"/>
</dbReference>
<dbReference type="SUPFAM" id="SSF53822">
    <property type="entry name" value="Periplasmic binding protein-like I"/>
    <property type="match status" value="1"/>
</dbReference>
<dbReference type="Proteomes" id="UP000241886">
    <property type="component" value="Unassembled WGS sequence"/>
</dbReference>
<keyword evidence="2" id="KW-1133">Transmembrane helix</keyword>
<dbReference type="InterPro" id="IPR051010">
    <property type="entry name" value="BCAA_transport"/>
</dbReference>
<reference evidence="4 5" key="1">
    <citation type="submission" date="2017-04" db="EMBL/GenBank/DDBJ databases">
        <title>Novel microbial lineages endemic to geothermal iron-oxide mats fill important gaps in the evolutionary history of Archaea.</title>
        <authorList>
            <person name="Jay Z.J."/>
            <person name="Beam J.P."/>
            <person name="Dlakic M."/>
            <person name="Rusch D.B."/>
            <person name="Kozubal M.A."/>
            <person name="Inskeep W.P."/>
        </authorList>
    </citation>
    <scope>NUCLEOTIDE SEQUENCE [LARGE SCALE GENOMIC DNA]</scope>
    <source>
        <strain evidence="4">ECH_B_SAG-G16</strain>
    </source>
</reference>
<evidence type="ECO:0000256" key="2">
    <source>
        <dbReference type="SAM" id="Phobius"/>
    </source>
</evidence>
<evidence type="ECO:0000313" key="4">
    <source>
        <dbReference type="EMBL" id="PSO05879.1"/>
    </source>
</evidence>
<accession>A0A2R6C4Q8</accession>
<dbReference type="Pfam" id="PF13458">
    <property type="entry name" value="Peripla_BP_6"/>
    <property type="match status" value="1"/>
</dbReference>
<feature type="transmembrane region" description="Helical" evidence="2">
    <location>
        <begin position="12"/>
        <end position="33"/>
    </location>
</feature>
<dbReference type="AlphaFoldDB" id="A0A2R6C4Q8"/>
<name>A0A2R6C4Q8_9ARCH</name>
<dbReference type="EMBL" id="NEXO01000006">
    <property type="protein sequence ID" value="PSO05879.1"/>
    <property type="molecule type" value="Genomic_DNA"/>
</dbReference>
<gene>
    <name evidence="4" type="ORF">B9Q13_00370</name>
</gene>
<dbReference type="InterPro" id="IPR028082">
    <property type="entry name" value="Peripla_BP_I"/>
</dbReference>
<dbReference type="InterPro" id="IPR028081">
    <property type="entry name" value="Leu-bd"/>
</dbReference>
<keyword evidence="1" id="KW-0732">Signal</keyword>
<evidence type="ECO:0000313" key="5">
    <source>
        <dbReference type="Proteomes" id="UP000241886"/>
    </source>
</evidence>
<proteinExistence type="predicted"/>
<protein>
    <recommendedName>
        <fullName evidence="3">Leucine-binding protein domain-containing protein</fullName>
    </recommendedName>
</protein>